<keyword evidence="2" id="KW-1185">Reference proteome</keyword>
<name>A0ABU8SC28_9SPHN</name>
<accession>A0ABU8SC28</accession>
<organism evidence="1 2">
    <name type="scientific">Novosphingobium aquae</name>
    <dbReference type="NCBI Taxonomy" id="3133435"/>
    <lineage>
        <taxon>Bacteria</taxon>
        <taxon>Pseudomonadati</taxon>
        <taxon>Pseudomonadota</taxon>
        <taxon>Alphaproteobacteria</taxon>
        <taxon>Sphingomonadales</taxon>
        <taxon>Sphingomonadaceae</taxon>
        <taxon>Novosphingobium</taxon>
    </lineage>
</organism>
<reference evidence="1 2" key="1">
    <citation type="submission" date="2024-03" db="EMBL/GenBank/DDBJ databases">
        <authorList>
            <person name="Jo J.-H."/>
        </authorList>
    </citation>
    <scope>NUCLEOTIDE SEQUENCE [LARGE SCALE GENOMIC DNA]</scope>
    <source>
        <strain evidence="1 2">AS3R-12</strain>
    </source>
</reference>
<dbReference type="Proteomes" id="UP001379235">
    <property type="component" value="Unassembled WGS sequence"/>
</dbReference>
<protein>
    <recommendedName>
        <fullName evidence="3">GIY-YIG domain-containing protein</fullName>
    </recommendedName>
</protein>
<sequence length="120" mass="13709">MTTILTTLSWVKIPGWHRANLVGFAHVRGLYRARLDGETMFIGRAAAEGSSLKSRLDANRKRYGTGHNHFAGQMIYEHRAEIVMEIAVLDRPAFEINQLADGFIDRLQPPWNRQTDGFRQ</sequence>
<evidence type="ECO:0000313" key="1">
    <source>
        <dbReference type="EMBL" id="MEJ6011518.1"/>
    </source>
</evidence>
<evidence type="ECO:0008006" key="3">
    <source>
        <dbReference type="Google" id="ProtNLM"/>
    </source>
</evidence>
<dbReference type="RefSeq" id="WP_339968851.1">
    <property type="nucleotide sequence ID" value="NZ_JBBHJY010000009.1"/>
</dbReference>
<evidence type="ECO:0000313" key="2">
    <source>
        <dbReference type="Proteomes" id="UP001379235"/>
    </source>
</evidence>
<gene>
    <name evidence="1" type="ORF">WG900_16515</name>
</gene>
<comment type="caution">
    <text evidence="1">The sequence shown here is derived from an EMBL/GenBank/DDBJ whole genome shotgun (WGS) entry which is preliminary data.</text>
</comment>
<proteinExistence type="predicted"/>
<dbReference type="EMBL" id="JBBHJY010000009">
    <property type="protein sequence ID" value="MEJ6011518.1"/>
    <property type="molecule type" value="Genomic_DNA"/>
</dbReference>